<evidence type="ECO:0000259" key="1">
    <source>
        <dbReference type="PROSITE" id="PS51184"/>
    </source>
</evidence>
<evidence type="ECO:0000313" key="3">
    <source>
        <dbReference type="Proteomes" id="UP000030672"/>
    </source>
</evidence>
<name>A0A074VBD6_AURM1</name>
<dbReference type="RefSeq" id="XP_040874647.1">
    <property type="nucleotide sequence ID" value="XM_041029022.1"/>
</dbReference>
<dbReference type="Gene3D" id="2.60.120.650">
    <property type="entry name" value="Cupin"/>
    <property type="match status" value="1"/>
</dbReference>
<proteinExistence type="predicted"/>
<dbReference type="SUPFAM" id="SSF51197">
    <property type="entry name" value="Clavaminate synthase-like"/>
    <property type="match status" value="1"/>
</dbReference>
<organism evidence="2 3">
    <name type="scientific">Aureobasidium melanogenum (strain CBS 110374)</name>
    <name type="common">Aureobasidium pullulans var. melanogenum</name>
    <dbReference type="NCBI Taxonomy" id="1043003"/>
    <lineage>
        <taxon>Eukaryota</taxon>
        <taxon>Fungi</taxon>
        <taxon>Dikarya</taxon>
        <taxon>Ascomycota</taxon>
        <taxon>Pezizomycotina</taxon>
        <taxon>Dothideomycetes</taxon>
        <taxon>Dothideomycetidae</taxon>
        <taxon>Dothideales</taxon>
        <taxon>Saccotheciaceae</taxon>
        <taxon>Aureobasidium</taxon>
    </lineage>
</organism>
<dbReference type="EMBL" id="KL584882">
    <property type="protein sequence ID" value="KEQ57623.1"/>
    <property type="molecule type" value="Genomic_DNA"/>
</dbReference>
<dbReference type="InterPro" id="IPR003347">
    <property type="entry name" value="JmjC_dom"/>
</dbReference>
<dbReference type="PROSITE" id="PS51184">
    <property type="entry name" value="JMJC"/>
    <property type="match status" value="1"/>
</dbReference>
<protein>
    <recommendedName>
        <fullName evidence="1">JmjC domain-containing protein</fullName>
    </recommendedName>
</protein>
<gene>
    <name evidence="2" type="ORF">M437DRAFT_89297</name>
</gene>
<evidence type="ECO:0000313" key="2">
    <source>
        <dbReference type="EMBL" id="KEQ57623.1"/>
    </source>
</evidence>
<dbReference type="STRING" id="1043003.A0A074VBD6"/>
<feature type="domain" description="JmjC" evidence="1">
    <location>
        <begin position="259"/>
        <end position="403"/>
    </location>
</feature>
<sequence>MVQDVRKKSAARSKQTTRRWLRDSKATIVYRNVKEDHVRHFPELFKQALDHYNKTDPDASYEYAPAASPSPSAPKRVFDVKCKFSLKGQKGIEVKRGSKHAFNFTIDDKPYTAENLTNNPPHRQNWQSIDVCPVPSSPEIGSTSTVELVVAHLTETASRSAKSFLKAMHDRPLLVEPSTEPDVDQPCIFSYGECWRKTLNCVDIHAAILRSDSKGTVYRTDDSHRPIRTDVEFLWSLALLQTVGGTKAFTQVPHFVENIPVKTLSKHSQVPGLLRNDINTAQEAEASANFGPTGCSVDLHIDFGMHVLSTVFDSCIKLWALYPPTPSNLDLLFEVSGREQKLEQLHGKLEGGVFAITTGGTTIHLPPGWLHATYNVEGGFLVGTAWENYQDLAVLLDLFLREADAHPEDAEYSMVIRICEKAIEHNVQPNGLLQTICPLWEAITKVDCTRKKQDRFPTSVWRKFEQQAGGKKAKCPGCNQDFSLHKPSVLTEI</sequence>
<dbReference type="HOGENOM" id="CLU_039065_0_0_1"/>
<keyword evidence="3" id="KW-1185">Reference proteome</keyword>
<dbReference type="AlphaFoldDB" id="A0A074VBD6"/>
<accession>A0A074VBD6</accession>
<dbReference type="Proteomes" id="UP000030672">
    <property type="component" value="Unassembled WGS sequence"/>
</dbReference>
<reference evidence="2 3" key="1">
    <citation type="journal article" date="2014" name="BMC Genomics">
        <title>Genome sequencing of four Aureobasidium pullulans varieties: biotechnological potential, stress tolerance, and description of new species.</title>
        <authorList>
            <person name="Gostin Ar C."/>
            <person name="Ohm R.A."/>
            <person name="Kogej T."/>
            <person name="Sonjak S."/>
            <person name="Turk M."/>
            <person name="Zajc J."/>
            <person name="Zalar P."/>
            <person name="Grube M."/>
            <person name="Sun H."/>
            <person name="Han J."/>
            <person name="Sharma A."/>
            <person name="Chiniquy J."/>
            <person name="Ngan C.Y."/>
            <person name="Lipzen A."/>
            <person name="Barry K."/>
            <person name="Grigoriev I.V."/>
            <person name="Gunde-Cimerman N."/>
        </authorList>
    </citation>
    <scope>NUCLEOTIDE SEQUENCE [LARGE SCALE GENOMIC DNA]</scope>
    <source>
        <strain evidence="2 3">CBS 110374</strain>
    </source>
</reference>
<dbReference type="GeneID" id="63922395"/>